<dbReference type="InterPro" id="IPR008250">
    <property type="entry name" value="ATPase_P-typ_transduc_dom_A_sf"/>
</dbReference>
<evidence type="ECO:0000256" key="7">
    <source>
        <dbReference type="ARBA" id="ARBA00022989"/>
    </source>
</evidence>
<dbReference type="NCBIfam" id="TIGR01511">
    <property type="entry name" value="ATPase-IB1_Cu"/>
    <property type="match status" value="1"/>
</dbReference>
<dbReference type="InterPro" id="IPR023214">
    <property type="entry name" value="HAD_sf"/>
</dbReference>
<dbReference type="NCBIfam" id="TIGR01512">
    <property type="entry name" value="ATPase-IB2_Cd"/>
    <property type="match status" value="1"/>
</dbReference>
<evidence type="ECO:0000256" key="1">
    <source>
        <dbReference type="ARBA" id="ARBA00004651"/>
    </source>
</evidence>
<dbReference type="OrthoDB" id="9760364at2"/>
<evidence type="ECO:0000256" key="9">
    <source>
        <dbReference type="ARBA" id="ARBA00039103"/>
    </source>
</evidence>
<proteinExistence type="inferred from homology"/>
<dbReference type="GO" id="GO:0008551">
    <property type="term" value="F:P-type cadmium transporter activity"/>
    <property type="evidence" value="ECO:0007669"/>
    <property type="project" value="UniProtKB-EC"/>
</dbReference>
<keyword evidence="11" id="KW-1003">Cell membrane</keyword>
<comment type="catalytic activity">
    <reaction evidence="10">
        <text>Cd(2+)(in) + ATP + H2O = Cd(2+)(out) + ADP + phosphate + H(+)</text>
        <dbReference type="Rhea" id="RHEA:12132"/>
        <dbReference type="ChEBI" id="CHEBI:15377"/>
        <dbReference type="ChEBI" id="CHEBI:15378"/>
        <dbReference type="ChEBI" id="CHEBI:30616"/>
        <dbReference type="ChEBI" id="CHEBI:43474"/>
        <dbReference type="ChEBI" id="CHEBI:48775"/>
        <dbReference type="ChEBI" id="CHEBI:456216"/>
        <dbReference type="EC" id="7.2.2.21"/>
    </reaction>
</comment>
<feature type="transmembrane region" description="Helical" evidence="11">
    <location>
        <begin position="196"/>
        <end position="215"/>
    </location>
</feature>
<dbReference type="RefSeq" id="WP_095132256.1">
    <property type="nucleotide sequence ID" value="NZ_NIBG01000004.1"/>
</dbReference>
<keyword evidence="4 11" id="KW-0812">Transmembrane</keyword>
<keyword evidence="3" id="KW-0104">Cadmium</keyword>
<dbReference type="SUPFAM" id="SSF81653">
    <property type="entry name" value="Calcium ATPase, transduction domain A"/>
    <property type="match status" value="1"/>
</dbReference>
<feature type="transmembrane region" description="Helical" evidence="11">
    <location>
        <begin position="531"/>
        <end position="550"/>
    </location>
</feature>
<dbReference type="SFLD" id="SFLDF00027">
    <property type="entry name" value="p-type_atpase"/>
    <property type="match status" value="1"/>
</dbReference>
<dbReference type="InterPro" id="IPR023299">
    <property type="entry name" value="ATPase_P-typ_cyto_dom_N"/>
</dbReference>
<dbReference type="Pfam" id="PF00702">
    <property type="entry name" value="Hydrolase"/>
    <property type="match status" value="1"/>
</dbReference>
<evidence type="ECO:0000313" key="13">
    <source>
        <dbReference type="EMBL" id="PAB60057.1"/>
    </source>
</evidence>
<dbReference type="AlphaFoldDB" id="A0A267MKW2"/>
<evidence type="ECO:0000256" key="11">
    <source>
        <dbReference type="RuleBase" id="RU362081"/>
    </source>
</evidence>
<evidence type="ECO:0000256" key="6">
    <source>
        <dbReference type="ARBA" id="ARBA00022967"/>
    </source>
</evidence>
<dbReference type="InterPro" id="IPR036412">
    <property type="entry name" value="HAD-like_sf"/>
</dbReference>
<keyword evidence="14" id="KW-1185">Reference proteome</keyword>
<keyword evidence="7 11" id="KW-1133">Transmembrane helix</keyword>
<gene>
    <name evidence="13" type="ORF">CCE28_06685</name>
</gene>
<dbReference type="Pfam" id="PF00122">
    <property type="entry name" value="E1-E2_ATPase"/>
    <property type="match status" value="1"/>
</dbReference>
<dbReference type="SUPFAM" id="SSF56784">
    <property type="entry name" value="HAD-like"/>
    <property type="match status" value="1"/>
</dbReference>
<dbReference type="SFLD" id="SFLDG00002">
    <property type="entry name" value="C1.7:_P-type_atpase_like"/>
    <property type="match status" value="1"/>
</dbReference>
<dbReference type="GO" id="GO:0046872">
    <property type="term" value="F:metal ion binding"/>
    <property type="evidence" value="ECO:0007669"/>
    <property type="project" value="UniProtKB-KW"/>
</dbReference>
<dbReference type="NCBIfam" id="TIGR01494">
    <property type="entry name" value="ATPase_P-type"/>
    <property type="match status" value="1"/>
</dbReference>
<dbReference type="InterPro" id="IPR001757">
    <property type="entry name" value="P_typ_ATPase"/>
</dbReference>
<comment type="subcellular location">
    <subcellularLocation>
        <location evidence="1">Cell membrane</location>
        <topology evidence="1">Multi-pass membrane protein</topology>
    </subcellularLocation>
</comment>
<evidence type="ECO:0000256" key="4">
    <source>
        <dbReference type="ARBA" id="ARBA00022692"/>
    </source>
</evidence>
<keyword evidence="8 11" id="KW-0472">Membrane</keyword>
<reference evidence="13 14" key="1">
    <citation type="submission" date="2017-06" db="EMBL/GenBank/DDBJ databases">
        <title>Draft genome sequence of anaerobic fermentative bacterium Anaeromicrobium sediminis DY2726D isolated from West Pacific Ocean sediments.</title>
        <authorList>
            <person name="Zeng X."/>
        </authorList>
    </citation>
    <scope>NUCLEOTIDE SEQUENCE [LARGE SCALE GENOMIC DNA]</scope>
    <source>
        <strain evidence="13 14">DY2726D</strain>
    </source>
</reference>
<dbReference type="PANTHER" id="PTHR48085:SF5">
    <property type="entry name" value="CADMIUM_ZINC-TRANSPORTING ATPASE HMA4-RELATED"/>
    <property type="match status" value="1"/>
</dbReference>
<keyword evidence="11" id="KW-0547">Nucleotide-binding</keyword>
<dbReference type="PROSITE" id="PS00154">
    <property type="entry name" value="ATPASE_E1_E2"/>
    <property type="match status" value="1"/>
</dbReference>
<feature type="transmembrane region" description="Helical" evidence="11">
    <location>
        <begin position="556"/>
        <end position="574"/>
    </location>
</feature>
<dbReference type="InterPro" id="IPR023298">
    <property type="entry name" value="ATPase_P-typ_TM_dom_sf"/>
</dbReference>
<evidence type="ECO:0000313" key="14">
    <source>
        <dbReference type="Proteomes" id="UP000216024"/>
    </source>
</evidence>
<feature type="domain" description="P-type ATPase A" evidence="12">
    <location>
        <begin position="78"/>
        <end position="177"/>
    </location>
</feature>
<dbReference type="Proteomes" id="UP000216024">
    <property type="component" value="Unassembled WGS sequence"/>
</dbReference>
<name>A0A267MKW2_9FIRM</name>
<dbReference type="EC" id="7.2.2.21" evidence="9"/>
<dbReference type="InterPro" id="IPR051014">
    <property type="entry name" value="Cation_Transport_ATPase_IB"/>
</dbReference>
<feature type="transmembrane region" description="Helical" evidence="11">
    <location>
        <begin position="227"/>
        <end position="248"/>
    </location>
</feature>
<dbReference type="PRINTS" id="PR00119">
    <property type="entry name" value="CATATPASE"/>
</dbReference>
<evidence type="ECO:0000256" key="10">
    <source>
        <dbReference type="ARBA" id="ARBA00049338"/>
    </source>
</evidence>
<dbReference type="InterPro" id="IPR018303">
    <property type="entry name" value="ATPase_P-typ_P_site"/>
</dbReference>
<evidence type="ECO:0000256" key="3">
    <source>
        <dbReference type="ARBA" id="ARBA00022539"/>
    </source>
</evidence>
<evidence type="ECO:0000256" key="2">
    <source>
        <dbReference type="ARBA" id="ARBA00006024"/>
    </source>
</evidence>
<dbReference type="FunFam" id="2.70.150.10:FF:000002">
    <property type="entry name" value="Copper-transporting ATPase 1, putative"/>
    <property type="match status" value="1"/>
</dbReference>
<dbReference type="SFLD" id="SFLDS00003">
    <property type="entry name" value="Haloacid_Dehalogenase"/>
    <property type="match status" value="1"/>
</dbReference>
<dbReference type="GO" id="GO:0005524">
    <property type="term" value="F:ATP binding"/>
    <property type="evidence" value="ECO:0007669"/>
    <property type="project" value="UniProtKB-UniRule"/>
</dbReference>
<dbReference type="GO" id="GO:0016887">
    <property type="term" value="F:ATP hydrolysis activity"/>
    <property type="evidence" value="ECO:0007669"/>
    <property type="project" value="InterPro"/>
</dbReference>
<keyword evidence="5 11" id="KW-0479">Metal-binding</keyword>
<comment type="similarity">
    <text evidence="2 11">Belongs to the cation transport ATPase (P-type) (TC 3.A.3) family. Type IB subfamily.</text>
</comment>
<dbReference type="PANTHER" id="PTHR48085">
    <property type="entry name" value="CADMIUM/ZINC-TRANSPORTING ATPASE HMA2-RELATED"/>
    <property type="match status" value="1"/>
</dbReference>
<evidence type="ECO:0000259" key="12">
    <source>
        <dbReference type="Pfam" id="PF00122"/>
    </source>
</evidence>
<evidence type="ECO:0000256" key="5">
    <source>
        <dbReference type="ARBA" id="ARBA00022723"/>
    </source>
</evidence>
<dbReference type="InterPro" id="IPR027256">
    <property type="entry name" value="P-typ_ATPase_IB"/>
</dbReference>
<dbReference type="InterPro" id="IPR044492">
    <property type="entry name" value="P_typ_ATPase_HD_dom"/>
</dbReference>
<comment type="caution">
    <text evidence="13">The sequence shown here is derived from an EMBL/GenBank/DDBJ whole genome shotgun (WGS) entry which is preliminary data.</text>
</comment>
<sequence>MAYIVIARNIVFDAIKGILGGQLLDENFLMSIASLAAFLIGEYPEAVAVMLFFRVGEIFEHMAVDRSKRSITALLDIKPEFANLKKDNNYVKVSPDKIQIGDIILVKPGEKVPLDGIVIEGQSTIDTSVITGESIPREVDVDNEVLSGSINKTGALTIKVTKLFNESTVSKILDLVEKANAQKAKTEKFITKFARYYTPAVVGGALLLAICPPLILKEPFLPWMYRAAIFLVVSCPCALVISIPLGYFGGIGAASRNGILIKGGNFIEALKDVDTIVFDKTGTLTKGKFKVKEIMAQEGFKEDEVLKIAAHIEHFSNHPIAQSIVEEYSKGLDESKVSNINEIAGKGISAEFEEIQVLVGNKALMKDNNIHISAVNQAGTNIYISKENKHIGTIIIADELKEDTKDGIESLKKMGISNIIMLTGDHKNVADHIGKKIGIDKVYSELLPHEKVEKLELLFNKNNKGKVVFVGDGINDAPVLARADVGIAMGGLGSDAAIEAADVVLMTDEISKIPKAISISKNTNKIVWQNIIFALGVKGIILVLGAVGIANMWSAVFGDVGVATIAILNAMRVLNDK</sequence>
<dbReference type="SUPFAM" id="SSF81665">
    <property type="entry name" value="Calcium ATPase, transmembrane domain M"/>
    <property type="match status" value="1"/>
</dbReference>
<keyword evidence="6" id="KW-1278">Translocase</keyword>
<accession>A0A267MKW2</accession>
<protein>
    <recommendedName>
        <fullName evidence="9">Cd(2+)-exporting ATPase</fullName>
        <ecNumber evidence="9">7.2.2.21</ecNumber>
    </recommendedName>
</protein>
<dbReference type="Gene3D" id="3.40.50.1000">
    <property type="entry name" value="HAD superfamily/HAD-like"/>
    <property type="match status" value="1"/>
</dbReference>
<dbReference type="InterPro" id="IPR059000">
    <property type="entry name" value="ATPase_P-type_domA"/>
</dbReference>
<dbReference type="Gene3D" id="3.40.1110.10">
    <property type="entry name" value="Calcium-transporting ATPase, cytoplasmic domain N"/>
    <property type="match status" value="1"/>
</dbReference>
<dbReference type="NCBIfam" id="TIGR01525">
    <property type="entry name" value="ATPase-IB_hvy"/>
    <property type="match status" value="1"/>
</dbReference>
<keyword evidence="11" id="KW-0067">ATP-binding</keyword>
<dbReference type="PRINTS" id="PR00120">
    <property type="entry name" value="HATPASE"/>
</dbReference>
<dbReference type="Gene3D" id="2.70.150.10">
    <property type="entry name" value="Calcium-transporting ATPase, cytoplasmic transduction domain A"/>
    <property type="match status" value="1"/>
</dbReference>
<dbReference type="EMBL" id="NIBG01000004">
    <property type="protein sequence ID" value="PAB60057.1"/>
    <property type="molecule type" value="Genomic_DNA"/>
</dbReference>
<dbReference type="GO" id="GO:0005886">
    <property type="term" value="C:plasma membrane"/>
    <property type="evidence" value="ECO:0007669"/>
    <property type="project" value="UniProtKB-SubCell"/>
</dbReference>
<organism evidence="13 14">
    <name type="scientific">Anaeromicrobium sediminis</name>
    <dbReference type="NCBI Taxonomy" id="1478221"/>
    <lineage>
        <taxon>Bacteria</taxon>
        <taxon>Bacillati</taxon>
        <taxon>Bacillota</taxon>
        <taxon>Clostridia</taxon>
        <taxon>Peptostreptococcales</taxon>
        <taxon>Thermotaleaceae</taxon>
        <taxon>Anaeromicrobium</taxon>
    </lineage>
</organism>
<evidence type="ECO:0000256" key="8">
    <source>
        <dbReference type="ARBA" id="ARBA00023136"/>
    </source>
</evidence>